<feature type="domain" description="Xaa-Pro dipeptidyl-peptidase C-terminal" evidence="3">
    <location>
        <begin position="317"/>
        <end position="557"/>
    </location>
</feature>
<sequence length="566" mass="63852">MEVHTSSFNPPMRKGVHPSKVAAPVRPAPPLHHEIISLGDEKTILEKDIAIPMRDGIKLYANVYRPTAGTVKKTPSIVLFSPFGKHGGIPTDLFQNMGVDFESLSKHTLWELPDPLVWCGEYGYSLVLVDARGTWWSEGEAAYYFSPEEGRDGYDIVEWIAKQDWNTGKVGWGAVSYYAMSIYQTAVLKPPHLAAIMAWEGMSDIYREVNVVGGIPSVPFQHYWMSLTGNSLGWNENAATMPLEQPMFTDLWSSKVVDWSKIDIPAFSVTGWSSLALHLRGTIGSWNAFESAQKYLWVHSLREWEAYYSPDGQRRQKAFWDRFLKDKVNEVDEWSPVELEARERFGKAVTRFEPSWPPPTSKLTAFALGADGRLVSDATSTPGTSGSVSFTSHHPDSSVQWEHKFQTRTEITGNSSLTLHLQALQSPDADLYVAVQKLSKDGKQVMWYNITQIAEASAMHGWLRVSHREKDESASVPGRPVHTHQRRLWLQQSDVVKVEVEIWPSSTIWEAGETLRLVVQGHSFFDQNIAMVSRRSHSHNFGEVKIWFGGDFDSHLLLPVITQKSP</sequence>
<evidence type="ECO:0000313" key="5">
    <source>
        <dbReference type="Proteomes" id="UP000696573"/>
    </source>
</evidence>
<proteinExistence type="predicted"/>
<dbReference type="Gene3D" id="3.40.50.1820">
    <property type="entry name" value="alpha/beta hydrolase"/>
    <property type="match status" value="1"/>
</dbReference>
<organism evidence="4 5">
    <name type="scientific">Clonostachys rhizophaga</name>
    <dbReference type="NCBI Taxonomy" id="160324"/>
    <lineage>
        <taxon>Eukaryota</taxon>
        <taxon>Fungi</taxon>
        <taxon>Dikarya</taxon>
        <taxon>Ascomycota</taxon>
        <taxon>Pezizomycotina</taxon>
        <taxon>Sordariomycetes</taxon>
        <taxon>Hypocreomycetidae</taxon>
        <taxon>Hypocreales</taxon>
        <taxon>Bionectriaceae</taxon>
        <taxon>Clonostachys</taxon>
    </lineage>
</organism>
<dbReference type="SUPFAM" id="SSF53474">
    <property type="entry name" value="alpha/beta-Hydrolases"/>
    <property type="match status" value="1"/>
</dbReference>
<gene>
    <name evidence="4" type="ORF">CRHIZ90672A_00017994</name>
</gene>
<accession>A0A9N9YIZ3</accession>
<dbReference type="OrthoDB" id="2578740at2759"/>
<dbReference type="PANTHER" id="PTHR43056:SF10">
    <property type="entry name" value="COCE_NOND FAMILY, PUTATIVE (AFU_ORTHOLOGUE AFUA_7G00600)-RELATED"/>
    <property type="match status" value="1"/>
</dbReference>
<comment type="caution">
    <text evidence="4">The sequence shown here is derived from an EMBL/GenBank/DDBJ whole genome shotgun (WGS) entry which is preliminary data.</text>
</comment>
<evidence type="ECO:0000313" key="4">
    <source>
        <dbReference type="EMBL" id="CAH0025568.1"/>
    </source>
</evidence>
<protein>
    <recommendedName>
        <fullName evidence="3">Xaa-Pro dipeptidyl-peptidase C-terminal domain-containing protein</fullName>
    </recommendedName>
</protein>
<dbReference type="Gene3D" id="1.10.3020.20">
    <property type="match status" value="1"/>
</dbReference>
<dbReference type="InterPro" id="IPR008979">
    <property type="entry name" value="Galactose-bd-like_sf"/>
</dbReference>
<dbReference type="InterPro" id="IPR029058">
    <property type="entry name" value="AB_hydrolase_fold"/>
</dbReference>
<dbReference type="Proteomes" id="UP000696573">
    <property type="component" value="Unassembled WGS sequence"/>
</dbReference>
<dbReference type="PANTHER" id="PTHR43056">
    <property type="entry name" value="PEPTIDASE S9 PROLYL OLIGOPEPTIDASE"/>
    <property type="match status" value="1"/>
</dbReference>
<dbReference type="GO" id="GO:0008239">
    <property type="term" value="F:dipeptidyl-peptidase activity"/>
    <property type="evidence" value="ECO:0007669"/>
    <property type="project" value="InterPro"/>
</dbReference>
<reference evidence="4" key="1">
    <citation type="submission" date="2021-10" db="EMBL/GenBank/DDBJ databases">
        <authorList>
            <person name="Piombo E."/>
        </authorList>
    </citation>
    <scope>NUCLEOTIDE SEQUENCE</scope>
</reference>
<dbReference type="NCBIfam" id="TIGR00976">
    <property type="entry name" value="CocE_NonD"/>
    <property type="match status" value="1"/>
</dbReference>
<dbReference type="Pfam" id="PF08530">
    <property type="entry name" value="PepX_C"/>
    <property type="match status" value="1"/>
</dbReference>
<evidence type="ECO:0000259" key="3">
    <source>
        <dbReference type="SMART" id="SM00939"/>
    </source>
</evidence>
<dbReference type="Pfam" id="PF02129">
    <property type="entry name" value="Peptidase_S15"/>
    <property type="match status" value="1"/>
</dbReference>
<evidence type="ECO:0000256" key="1">
    <source>
        <dbReference type="ARBA" id="ARBA00022801"/>
    </source>
</evidence>
<dbReference type="InterPro" id="IPR013736">
    <property type="entry name" value="Xaa-Pro_dipept_C"/>
</dbReference>
<dbReference type="EMBL" id="CABFNQ020000711">
    <property type="protein sequence ID" value="CAH0025568.1"/>
    <property type="molecule type" value="Genomic_DNA"/>
</dbReference>
<dbReference type="AlphaFoldDB" id="A0A9N9YIZ3"/>
<dbReference type="SUPFAM" id="SSF49785">
    <property type="entry name" value="Galactose-binding domain-like"/>
    <property type="match status" value="1"/>
</dbReference>
<dbReference type="InterPro" id="IPR005674">
    <property type="entry name" value="CocE/Ser_esterase"/>
</dbReference>
<dbReference type="Gene3D" id="2.60.120.260">
    <property type="entry name" value="Galactose-binding domain-like"/>
    <property type="match status" value="1"/>
</dbReference>
<name>A0A9N9YIZ3_9HYPO</name>
<keyword evidence="5" id="KW-1185">Reference proteome</keyword>
<dbReference type="InterPro" id="IPR000383">
    <property type="entry name" value="Xaa-Pro-like_dom"/>
</dbReference>
<evidence type="ECO:0000256" key="2">
    <source>
        <dbReference type="SAM" id="MobiDB-lite"/>
    </source>
</evidence>
<feature type="region of interest" description="Disordered" evidence="2">
    <location>
        <begin position="1"/>
        <end position="22"/>
    </location>
</feature>
<dbReference type="InterPro" id="IPR050585">
    <property type="entry name" value="Xaa-Pro_dipeptidyl-ppase/CocE"/>
</dbReference>
<dbReference type="SMART" id="SM00939">
    <property type="entry name" value="PepX_C"/>
    <property type="match status" value="1"/>
</dbReference>
<keyword evidence="1" id="KW-0378">Hydrolase</keyword>